<dbReference type="AlphaFoldDB" id="A0A1M6MXQ2"/>
<reference evidence="1 2" key="1">
    <citation type="submission" date="2016-11" db="EMBL/GenBank/DDBJ databases">
        <authorList>
            <person name="Jaros S."/>
            <person name="Januszkiewicz K."/>
            <person name="Wedrychowicz H."/>
        </authorList>
    </citation>
    <scope>NUCLEOTIDE SEQUENCE [LARGE SCALE GENOMIC DNA]</scope>
    <source>
        <strain evidence="1 2">DSM 14501</strain>
    </source>
</reference>
<proteinExistence type="predicted"/>
<dbReference type="RefSeq" id="WP_072965990.1">
    <property type="nucleotide sequence ID" value="NZ_FRAJ01000005.1"/>
</dbReference>
<evidence type="ECO:0000313" key="1">
    <source>
        <dbReference type="EMBL" id="SHJ88257.1"/>
    </source>
</evidence>
<protein>
    <submittedName>
        <fullName evidence="1">Phage protein, HK97 gp10 family</fullName>
    </submittedName>
</protein>
<dbReference type="STRING" id="1121266.SAMN02745883_00694"/>
<gene>
    <name evidence="1" type="ORF">SAMN02745883_00694</name>
</gene>
<dbReference type="InterPro" id="IPR010064">
    <property type="entry name" value="HK97-gp10_tail"/>
</dbReference>
<accession>A0A1M6MXQ2</accession>
<name>A0A1M6MXQ2_9FIRM</name>
<dbReference type="EMBL" id="FRAJ01000005">
    <property type="protein sequence ID" value="SHJ88257.1"/>
    <property type="molecule type" value="Genomic_DNA"/>
</dbReference>
<sequence length="143" mass="16001">MSIQGLDRLLRKLNALGGNSKKALKRGIGKAARLVQGDAKDLCQVDTGRLRNSIKSSVKEERGKIIGKVGTNVEYAAYVEFGTGQRGKAADIETKDKINLSYREDWAGMKPQPYLYPALKQNEKKIKKIVKDELKKEIRRVAK</sequence>
<organism evidence="1 2">
    <name type="scientific">Caminicella sporogenes DSM 14501</name>
    <dbReference type="NCBI Taxonomy" id="1121266"/>
    <lineage>
        <taxon>Bacteria</taxon>
        <taxon>Bacillati</taxon>
        <taxon>Bacillota</taxon>
        <taxon>Clostridia</taxon>
        <taxon>Peptostreptococcales</taxon>
        <taxon>Caminicellaceae</taxon>
        <taxon>Caminicella</taxon>
    </lineage>
</organism>
<dbReference type="Pfam" id="PF04883">
    <property type="entry name" value="HK97-gp10_like"/>
    <property type="match status" value="1"/>
</dbReference>
<dbReference type="NCBIfam" id="TIGR01725">
    <property type="entry name" value="phge_HK97_gp10"/>
    <property type="match status" value="1"/>
</dbReference>
<keyword evidence="2" id="KW-1185">Reference proteome</keyword>
<evidence type="ECO:0000313" key="2">
    <source>
        <dbReference type="Proteomes" id="UP000184082"/>
    </source>
</evidence>
<dbReference type="Proteomes" id="UP000184082">
    <property type="component" value="Unassembled WGS sequence"/>
</dbReference>